<dbReference type="EMBL" id="FLRD01001311">
    <property type="protein sequence ID" value="SBT56991.1"/>
    <property type="molecule type" value="Genomic_DNA"/>
</dbReference>
<dbReference type="AlphaFoldDB" id="A0A1A9A5H3"/>
<dbReference type="Proteomes" id="UP000078555">
    <property type="component" value="Unassembled WGS sequence"/>
</dbReference>
<keyword evidence="4" id="KW-1185">Reference proteome</keyword>
<dbReference type="EMBL" id="FLRE01000229">
    <property type="protein sequence ID" value="SBT51426.1"/>
    <property type="molecule type" value="Genomic_DNA"/>
</dbReference>
<dbReference type="Proteomes" id="UP000078550">
    <property type="component" value="Unassembled WGS sequence"/>
</dbReference>
<reference evidence="3 4" key="2">
    <citation type="submission" date="2016-05" db="EMBL/GenBank/DDBJ databases">
        <authorList>
            <person name="Naeem Raeece"/>
        </authorList>
    </citation>
    <scope>NUCLEOTIDE SEQUENCE [LARGE SCALE GENOMIC DNA]</scope>
</reference>
<reference evidence="1" key="1">
    <citation type="submission" date="2016-05" db="EMBL/GenBank/DDBJ databases">
        <authorList>
            <person name="Lavstsen T."/>
            <person name="Jespersen J.S."/>
        </authorList>
    </citation>
    <scope>NUCLEOTIDE SEQUENCE [LARGE SCALE GENOMIC DNA]</scope>
</reference>
<gene>
    <name evidence="2" type="ORF">POVWA1_079470</name>
    <name evidence="1" type="ORF">POVWA2_062080</name>
</gene>
<proteinExistence type="predicted"/>
<evidence type="ECO:0000313" key="1">
    <source>
        <dbReference type="EMBL" id="SBT51426.1"/>
    </source>
</evidence>
<sequence>MDPKGQEINENFQKLKKMLDNRIQGKLSVPCTFNELNWNEHQKLKSIYAFILIYYSNIDASNENKIIECKYLDYIGKGLKEYHGTHKRCSAKTEQSKYCKDFNELNEIY</sequence>
<evidence type="ECO:0000313" key="3">
    <source>
        <dbReference type="Proteomes" id="UP000078550"/>
    </source>
</evidence>
<accession>A0A1A9A5H3</accession>
<evidence type="ECO:0000313" key="4">
    <source>
        <dbReference type="Proteomes" id="UP000078555"/>
    </source>
</evidence>
<evidence type="ECO:0000313" key="2">
    <source>
        <dbReference type="EMBL" id="SBT56991.1"/>
    </source>
</evidence>
<protein>
    <submittedName>
        <fullName evidence="1">PIR Superfamily Protein</fullName>
    </submittedName>
</protein>
<organism evidence="1 3">
    <name type="scientific">Plasmodium ovale wallikeri</name>
    <dbReference type="NCBI Taxonomy" id="864142"/>
    <lineage>
        <taxon>Eukaryota</taxon>
        <taxon>Sar</taxon>
        <taxon>Alveolata</taxon>
        <taxon>Apicomplexa</taxon>
        <taxon>Aconoidasida</taxon>
        <taxon>Haemosporida</taxon>
        <taxon>Plasmodiidae</taxon>
        <taxon>Plasmodium</taxon>
        <taxon>Plasmodium (Plasmodium)</taxon>
    </lineage>
</organism>
<name>A0A1A9A5H3_PLAOA</name>